<evidence type="ECO:0008006" key="4">
    <source>
        <dbReference type="Google" id="ProtNLM"/>
    </source>
</evidence>
<feature type="transmembrane region" description="Helical" evidence="1">
    <location>
        <begin position="204"/>
        <end position="223"/>
    </location>
</feature>
<evidence type="ECO:0000256" key="1">
    <source>
        <dbReference type="SAM" id="Phobius"/>
    </source>
</evidence>
<name>A0A497F204_9CREN</name>
<accession>A0A497F204</accession>
<keyword evidence="1" id="KW-0472">Membrane</keyword>
<comment type="caution">
    <text evidence="2">The sequence shown here is derived from an EMBL/GenBank/DDBJ whole genome shotgun (WGS) entry which is preliminary data.</text>
</comment>
<feature type="transmembrane region" description="Helical" evidence="1">
    <location>
        <begin position="53"/>
        <end position="75"/>
    </location>
</feature>
<dbReference type="EMBL" id="QMQX01000011">
    <property type="protein sequence ID" value="RLE53426.1"/>
    <property type="molecule type" value="Genomic_DNA"/>
</dbReference>
<protein>
    <recommendedName>
        <fullName evidence="4">Yip1 domain-containing protein</fullName>
    </recommendedName>
</protein>
<proteinExistence type="predicted"/>
<feature type="transmembrane region" description="Helical" evidence="1">
    <location>
        <begin position="136"/>
        <end position="162"/>
    </location>
</feature>
<keyword evidence="1" id="KW-1133">Transmembrane helix</keyword>
<evidence type="ECO:0000313" key="2">
    <source>
        <dbReference type="EMBL" id="RLE53426.1"/>
    </source>
</evidence>
<dbReference type="Proteomes" id="UP000272051">
    <property type="component" value="Unassembled WGS sequence"/>
</dbReference>
<keyword evidence="1" id="KW-0812">Transmembrane</keyword>
<feature type="transmembrane region" description="Helical" evidence="1">
    <location>
        <begin position="15"/>
        <end position="32"/>
    </location>
</feature>
<feature type="transmembrane region" description="Helical" evidence="1">
    <location>
        <begin position="95"/>
        <end position="115"/>
    </location>
</feature>
<reference evidence="2 3" key="1">
    <citation type="submission" date="2018-06" db="EMBL/GenBank/DDBJ databases">
        <title>Extensive metabolic versatility and redundancy in microbially diverse, dynamic hydrothermal sediments.</title>
        <authorList>
            <person name="Dombrowski N."/>
            <person name="Teske A."/>
            <person name="Baker B.J."/>
        </authorList>
    </citation>
    <scope>NUCLEOTIDE SEQUENCE [LARGE SCALE GENOMIC DNA]</scope>
    <source>
        <strain evidence="2">B34_G17</strain>
    </source>
</reference>
<feature type="transmembrane region" description="Helical" evidence="1">
    <location>
        <begin position="168"/>
        <end position="192"/>
    </location>
</feature>
<gene>
    <name evidence="2" type="ORF">DRJ33_01100</name>
</gene>
<evidence type="ECO:0000313" key="3">
    <source>
        <dbReference type="Proteomes" id="UP000272051"/>
    </source>
</evidence>
<sequence length="224" mass="24477">MIPIPMPFFKVEFDLLSAVIALLLGTTIPVFTTHANRTVVIRGAAFKGDALEAALFVIALALCQVPLYLALGLLAEYIKESVNSLMVSYDSSLTVLLIIVLSLAMLLYGSAKSGIFTGFVSVKSITLSKMHQRPSLIVTGLVLLMLPSYPLVLAFILSITFIRMASLYFFFFAWVGNLLSLIAISVFAVRAYRRSAVEVEIESLLKIAGVLMMIAGFLVWFLIA</sequence>
<organism evidence="2 3">
    <name type="scientific">Thermoproteota archaeon</name>
    <dbReference type="NCBI Taxonomy" id="2056631"/>
    <lineage>
        <taxon>Archaea</taxon>
        <taxon>Thermoproteota</taxon>
    </lineage>
</organism>
<dbReference type="AlphaFoldDB" id="A0A497F204"/>